<name>A0A1B1YCA5_THEST</name>
<keyword evidence="5" id="KW-1284">Encapsulin nanocompartment</keyword>
<organism evidence="7 8">
    <name type="scientific">Thermoclostridium stercorarium subsp. thermolacticum DSM 2910</name>
    <dbReference type="NCBI Taxonomy" id="1121336"/>
    <lineage>
        <taxon>Bacteria</taxon>
        <taxon>Bacillati</taxon>
        <taxon>Bacillota</taxon>
        <taxon>Clostridia</taxon>
        <taxon>Eubacteriales</taxon>
        <taxon>Oscillospiraceae</taxon>
        <taxon>Thermoclostridium</taxon>
    </lineage>
</organism>
<dbReference type="PANTHER" id="PTHR37165:SF1">
    <property type="entry name" value="TYPE 1 ENCAPSULIN SHELL PROTEIN"/>
    <property type="match status" value="1"/>
</dbReference>
<dbReference type="InterPro" id="IPR009078">
    <property type="entry name" value="Ferritin-like_SF"/>
</dbReference>
<dbReference type="InterPro" id="IPR051429">
    <property type="entry name" value="Encapsulin_nc"/>
</dbReference>
<feature type="compositionally biased region" description="Polar residues" evidence="6">
    <location>
        <begin position="101"/>
        <end position="116"/>
    </location>
</feature>
<gene>
    <name evidence="7" type="ORF">CSTERTH_04700</name>
</gene>
<dbReference type="GO" id="GO:0140737">
    <property type="term" value="C:encapsulin nanocompartment"/>
    <property type="evidence" value="ECO:0007669"/>
    <property type="project" value="UniProtKB-SubCell"/>
</dbReference>
<protein>
    <submittedName>
        <fullName evidence="7">Ubiquinone biosynthesis protein COQ7</fullName>
    </submittedName>
</protein>
<dbReference type="AlphaFoldDB" id="A0A1B1YCA5"/>
<reference evidence="7 8" key="1">
    <citation type="submission" date="2016-02" db="EMBL/GenBank/DDBJ databases">
        <title>Comparison of Clostridium stercorarium subspecies using comparative genomics and transcriptomics.</title>
        <authorList>
            <person name="Schellenberg J."/>
            <person name="Thallinger G."/>
            <person name="Levin D.B."/>
            <person name="Zhang X."/>
            <person name="Alvare G."/>
            <person name="Fristensky B."/>
            <person name="Sparling R."/>
        </authorList>
    </citation>
    <scope>NUCLEOTIDE SEQUENCE [LARGE SCALE GENOMIC DNA]</scope>
    <source>
        <strain evidence="7 8">DSM 2910</strain>
    </source>
</reference>
<comment type="subcellular location">
    <subcellularLocation>
        <location evidence="4">Encapsulin nanocompartment</location>
    </subcellularLocation>
</comment>
<evidence type="ECO:0000313" key="7">
    <source>
        <dbReference type="EMBL" id="ANW98390.1"/>
    </source>
</evidence>
<dbReference type="Proteomes" id="UP000092971">
    <property type="component" value="Chromosome"/>
</dbReference>
<feature type="region of interest" description="Disordered" evidence="6">
    <location>
        <begin position="97"/>
        <end position="116"/>
    </location>
</feature>
<dbReference type="EMBL" id="CP014672">
    <property type="protein sequence ID" value="ANW98390.1"/>
    <property type="molecule type" value="Genomic_DNA"/>
</dbReference>
<dbReference type="InterPro" id="IPR054581">
    <property type="entry name" value="EncFtn-like"/>
</dbReference>
<keyword evidence="1" id="KW-0409">Iron storage</keyword>
<keyword evidence="2" id="KW-0479">Metal-binding</keyword>
<dbReference type="Gene3D" id="6.10.140.1960">
    <property type="match status" value="1"/>
</dbReference>
<sequence length="116" mass="12973">MAVFGNPFTANVERKLTKEELIQAIRLDIAGELEAIYLYDAHIQATDDEFTKKVLADIRDEERAHVGELMTLLRHLDPTEAAHFEEGVQEVKEMMEEAGIKSNSANSQSTVGSLLK</sequence>
<dbReference type="SUPFAM" id="SSF47240">
    <property type="entry name" value="Ferritin-like"/>
    <property type="match status" value="1"/>
</dbReference>
<accession>A0A1B1YCA5</accession>
<keyword evidence="3" id="KW-0408">Iron</keyword>
<dbReference type="Pfam" id="PF22277">
    <property type="entry name" value="EncFtn-like"/>
    <property type="match status" value="1"/>
</dbReference>
<evidence type="ECO:0000313" key="8">
    <source>
        <dbReference type="Proteomes" id="UP000092971"/>
    </source>
</evidence>
<dbReference type="PANTHER" id="PTHR37165">
    <property type="entry name" value="PEPTIDASE U56 FAMILY"/>
    <property type="match status" value="1"/>
</dbReference>
<evidence type="ECO:0000256" key="4">
    <source>
        <dbReference type="ARBA" id="ARBA00033738"/>
    </source>
</evidence>
<dbReference type="GO" id="GO:0046872">
    <property type="term" value="F:metal ion binding"/>
    <property type="evidence" value="ECO:0007669"/>
    <property type="project" value="UniProtKB-KW"/>
</dbReference>
<proteinExistence type="predicted"/>
<dbReference type="GO" id="GO:0006879">
    <property type="term" value="P:intracellular iron ion homeostasis"/>
    <property type="evidence" value="ECO:0007669"/>
    <property type="project" value="UniProtKB-KW"/>
</dbReference>
<evidence type="ECO:0000256" key="2">
    <source>
        <dbReference type="ARBA" id="ARBA00022723"/>
    </source>
</evidence>
<evidence type="ECO:0000256" key="3">
    <source>
        <dbReference type="ARBA" id="ARBA00023004"/>
    </source>
</evidence>
<dbReference type="RefSeq" id="WP_015358678.1">
    <property type="nucleotide sequence ID" value="NZ_CP014672.1"/>
</dbReference>
<evidence type="ECO:0000256" key="6">
    <source>
        <dbReference type="SAM" id="MobiDB-lite"/>
    </source>
</evidence>
<dbReference type="OrthoDB" id="9811690at2"/>
<keyword evidence="7" id="KW-0830">Ubiquinone</keyword>
<evidence type="ECO:0000256" key="5">
    <source>
        <dbReference type="ARBA" id="ARBA00033787"/>
    </source>
</evidence>
<evidence type="ECO:0000256" key="1">
    <source>
        <dbReference type="ARBA" id="ARBA00022434"/>
    </source>
</evidence>